<feature type="compositionally biased region" description="Basic and acidic residues" evidence="1">
    <location>
        <begin position="845"/>
        <end position="887"/>
    </location>
</feature>
<feature type="compositionally biased region" description="Low complexity" evidence="1">
    <location>
        <begin position="1320"/>
        <end position="1337"/>
    </location>
</feature>
<dbReference type="EMBL" id="AM443677">
    <property type="protein sequence ID" value="CAN80688.1"/>
    <property type="molecule type" value="Genomic_DNA"/>
</dbReference>
<evidence type="ECO:0000256" key="1">
    <source>
        <dbReference type="SAM" id="MobiDB-lite"/>
    </source>
</evidence>
<feature type="compositionally biased region" description="Basic and acidic residues" evidence="1">
    <location>
        <begin position="532"/>
        <end position="546"/>
    </location>
</feature>
<evidence type="ECO:0000313" key="2">
    <source>
        <dbReference type="EMBL" id="CAN80688.1"/>
    </source>
</evidence>
<feature type="compositionally biased region" description="Basic and acidic residues" evidence="1">
    <location>
        <begin position="442"/>
        <end position="455"/>
    </location>
</feature>
<name>A5B1U9_VITVI</name>
<feature type="compositionally biased region" description="Polar residues" evidence="1">
    <location>
        <begin position="1225"/>
        <end position="1237"/>
    </location>
</feature>
<feature type="compositionally biased region" description="Polar residues" evidence="1">
    <location>
        <begin position="1006"/>
        <end position="1017"/>
    </location>
</feature>
<feature type="compositionally biased region" description="Polar residues" evidence="1">
    <location>
        <begin position="1078"/>
        <end position="1087"/>
    </location>
</feature>
<evidence type="ECO:0008006" key="3">
    <source>
        <dbReference type="Google" id="ProtNLM"/>
    </source>
</evidence>
<protein>
    <recommendedName>
        <fullName evidence="3">COP1-interacting protein 7</fullName>
    </recommendedName>
</protein>
<gene>
    <name evidence="2" type="ORF">VITISV_021551</name>
</gene>
<feature type="compositionally biased region" description="Low complexity" evidence="1">
    <location>
        <begin position="893"/>
        <end position="906"/>
    </location>
</feature>
<dbReference type="ExpressionAtlas" id="A5B1U9">
    <property type="expression patterns" value="baseline and differential"/>
</dbReference>
<accession>A5B1U9</accession>
<feature type="region of interest" description="Disordered" evidence="1">
    <location>
        <begin position="1225"/>
        <end position="1248"/>
    </location>
</feature>
<feature type="compositionally biased region" description="Basic and acidic residues" evidence="1">
    <location>
        <begin position="811"/>
        <end position="830"/>
    </location>
</feature>
<feature type="region of interest" description="Disordered" evidence="1">
    <location>
        <begin position="416"/>
        <end position="465"/>
    </location>
</feature>
<sequence length="1351" mass="149418">MDFGGEYSFLALIRQFSNGNLTAFFVRCDLIITANGKTEKIASGLLNPFLAHLKTAQDQIAKGGYSIILEPKPGSDATWFAKGTVERFVRFVSTPEVLERVYTIESEIIQIGEAIAIQSNNDLGLSAVVDHQAKPVESIEGSKPVLDTSEEKAIVLYKPGAHPPEANGSTTQEGNSKVQLLKVLETRKTVLQKEQGMAFARAVAAGFDIDHMTPLLSFAECFGASRLMDACLRFLDLWKSKHETGQWLEIEAAEAMSSQSDFSSMNPSGITLSNMVNKQKEFKEAWPESLSELASENNGKARIDASAEGVKLRVFKQMNCNTDLTVLKMRSLPWITKYLWVTKNIFKASFHIICSLPGPFIHHLVQYQSFNHIPCKACLTIRTIQEMAHLFSHHTHQWRILDSALVIEWVKKRHSMDSRDSNTESETWDADASKTRSSYGLELEKEASQSPELRKKANRSGKKKSGVVVIRNINYITSKRQNSSGSESQSDSNETDEETGDLQMDASEMKHKSSLRSSKRKESSTKSMDASKSSDKEDRTYEKEPDVGHWQAFQSYLLRDADEDKHSVDQGMFAMEKGVKVKWRQSAVGDDPLAIAERDTGEIREGRMTEFHKISGNLTCRPKLSNDELLISGREGHSGGASGSTDGQMDVQYIEIDGRRVRYRRTSNDAFMIHGQENQLHFTTSTDPLVINGFEGTTGNLDRISNNMADESYIVPLRSIDQVEADDRNAIDMDSELPSALQNAENCSNRMERQIDYEPDDLTLMPERGTEKGSTGYDPALEYEMQAHGKDAASLVNRKKEVVADAKQGPKKSDKDRRPKVSPDPLDKKKIVGATRKGKPSKLSPLEEARARAERLRTFKADLQKEKKEKEEEEMKRKETLKIERQKRIAARSSSIPAQSPLSSQQTRKRLPAKVSPSSLKGSKFSDSEPGSSSPLQRYTVRTASLGSGDSQKVSKPGRTSNGSHSAENRLSRSVSALPEPKKENNGLTPDPKVSMARIRRLSEPKMSSSHQVSSVKLRSAESVPKPKISDEPESKKISAIINLDRTKGATLPEIKIRTSKGPLDVVQNKSAAKEMTQKVNVTKSSGTTGGAELKRKGDKISTHCDMEENPVVEKTVVMLECEKPSVPVVQVSKEKMGAQEGQYDNYEVGVKTEVVSDYAAIRAPPSPLTMDGVDKEPIECQLQEQPSSYEAGLVTMRATGQPEGSLKLPSIKIAEKPYQAPFARNSSLEDPCTENSEYGKAPPTNVEMATTGADTVKALVSDFKDVKLEKIPEEKAQVKESKGFRRLLKFGRKSHSTAAGDRHAESDNGSINGSEADEYASNAASSSEASRSFSLLSPFRSKTSDKKLTA</sequence>
<feature type="region of interest" description="Disordered" evidence="1">
    <location>
        <begin position="801"/>
        <end position="1034"/>
    </location>
</feature>
<dbReference type="PANTHER" id="PTHR31008">
    <property type="entry name" value="COP1-INTERACTING PROTEIN-RELATED"/>
    <property type="match status" value="1"/>
</dbReference>
<feature type="region of interest" description="Disordered" evidence="1">
    <location>
        <begin position="1068"/>
        <end position="1101"/>
    </location>
</feature>
<feature type="compositionally biased region" description="Low complexity" evidence="1">
    <location>
        <begin position="481"/>
        <end position="492"/>
    </location>
</feature>
<feature type="region of interest" description="Disordered" evidence="1">
    <location>
        <begin position="1290"/>
        <end position="1337"/>
    </location>
</feature>
<organism evidence="2">
    <name type="scientific">Vitis vinifera</name>
    <name type="common">Grape</name>
    <dbReference type="NCBI Taxonomy" id="29760"/>
    <lineage>
        <taxon>Eukaryota</taxon>
        <taxon>Viridiplantae</taxon>
        <taxon>Streptophyta</taxon>
        <taxon>Embryophyta</taxon>
        <taxon>Tracheophyta</taxon>
        <taxon>Spermatophyta</taxon>
        <taxon>Magnoliopsida</taxon>
        <taxon>eudicotyledons</taxon>
        <taxon>Gunneridae</taxon>
        <taxon>Pentapetalae</taxon>
        <taxon>rosids</taxon>
        <taxon>Vitales</taxon>
        <taxon>Vitaceae</taxon>
        <taxon>Viteae</taxon>
        <taxon>Vitis</taxon>
    </lineage>
</organism>
<dbReference type="PANTHER" id="PTHR31008:SF2">
    <property type="entry name" value="COP1-INTERACTING PROTEIN-LIKE PROTEIN"/>
    <property type="match status" value="1"/>
</dbReference>
<feature type="compositionally biased region" description="Polar residues" evidence="1">
    <location>
        <begin position="929"/>
        <end position="966"/>
    </location>
</feature>
<proteinExistence type="predicted"/>
<feature type="compositionally biased region" description="Basic residues" evidence="1">
    <location>
        <begin position="456"/>
        <end position="465"/>
    </location>
</feature>
<reference evidence="2" key="1">
    <citation type="journal article" date="2007" name="PLoS ONE">
        <title>The first genome sequence of an elite grapevine cultivar (Pinot noir Vitis vinifera L.): coping with a highly heterozygous genome.</title>
        <authorList>
            <person name="Velasco R."/>
            <person name="Zharkikh A."/>
            <person name="Troggio M."/>
            <person name="Cartwright D.A."/>
            <person name="Cestaro A."/>
            <person name="Pruss D."/>
            <person name="Pindo M."/>
            <person name="FitzGerald L.M."/>
            <person name="Vezzulli S."/>
            <person name="Reid J."/>
            <person name="Malacarne G."/>
            <person name="Iliev D."/>
            <person name="Coppola G."/>
            <person name="Wardell B."/>
            <person name="Micheletti D."/>
            <person name="Macalma T."/>
            <person name="Facci M."/>
            <person name="Mitchell J.T."/>
            <person name="Perazzolli M."/>
            <person name="Eldredge G."/>
            <person name="Gatto P."/>
            <person name="Oyzerski R."/>
            <person name="Moretto M."/>
            <person name="Gutin N."/>
            <person name="Stefanini M."/>
            <person name="Chen Y."/>
            <person name="Segala C."/>
            <person name="Davenport C."/>
            <person name="Dematte L."/>
            <person name="Mraz A."/>
            <person name="Battilana J."/>
            <person name="Stormo K."/>
            <person name="Costa F."/>
            <person name="Tao Q."/>
            <person name="Si-Ammour A."/>
            <person name="Harkins T."/>
            <person name="Lackey A."/>
            <person name="Perbost C."/>
            <person name="Taillon B."/>
            <person name="Stella A."/>
            <person name="Solovyev V."/>
            <person name="Fawcett J.A."/>
            <person name="Sterck L."/>
            <person name="Vandepoele K."/>
            <person name="Grando S.M."/>
            <person name="Toppo S."/>
            <person name="Moser C."/>
            <person name="Lanchbury J."/>
            <person name="Bogden R."/>
            <person name="Skolnick M."/>
            <person name="Sgaramella V."/>
            <person name="Bhatnagar S.K."/>
            <person name="Fontana P."/>
            <person name="Gutin A."/>
            <person name="Van de Peer Y."/>
            <person name="Salamini F."/>
            <person name="Viola R."/>
        </authorList>
    </citation>
    <scope>NUCLEOTIDE SEQUENCE</scope>
</reference>
<feature type="region of interest" description="Disordered" evidence="1">
    <location>
        <begin position="478"/>
        <end position="546"/>
    </location>
</feature>